<evidence type="ECO:0000313" key="1">
    <source>
        <dbReference type="EMBL" id="GAG33139.1"/>
    </source>
</evidence>
<gene>
    <name evidence="1" type="ORF">S01H1_61320</name>
</gene>
<feature type="non-terminal residue" evidence="1">
    <location>
        <position position="1"/>
    </location>
</feature>
<reference evidence="1" key="1">
    <citation type="journal article" date="2014" name="Front. Microbiol.">
        <title>High frequency of phylogenetically diverse reductive dehalogenase-homologous genes in deep subseafloor sedimentary metagenomes.</title>
        <authorList>
            <person name="Kawai M."/>
            <person name="Futagami T."/>
            <person name="Toyoda A."/>
            <person name="Takaki Y."/>
            <person name="Nishi S."/>
            <person name="Hori S."/>
            <person name="Arai W."/>
            <person name="Tsubouchi T."/>
            <person name="Morono Y."/>
            <person name="Uchiyama I."/>
            <person name="Ito T."/>
            <person name="Fujiyama A."/>
            <person name="Inagaki F."/>
            <person name="Takami H."/>
        </authorList>
    </citation>
    <scope>NUCLEOTIDE SEQUENCE</scope>
    <source>
        <strain evidence="1">Expedition CK06-06</strain>
    </source>
</reference>
<sequence length="84" mass="9595">LRGMNNAIKQDIGACAKCGRKVVPGEECGFDWDHKHPPEKRYCISQMIMNCNAWTTILIEIKKCQIKCACCHTEEPSSRYDFSN</sequence>
<accession>X0WQ89</accession>
<proteinExistence type="predicted"/>
<protein>
    <submittedName>
        <fullName evidence="1">Uncharacterized protein</fullName>
    </submittedName>
</protein>
<dbReference type="AlphaFoldDB" id="X0WQ89"/>
<name>X0WQ89_9ZZZZ</name>
<dbReference type="EMBL" id="BARS01040200">
    <property type="protein sequence ID" value="GAG33139.1"/>
    <property type="molecule type" value="Genomic_DNA"/>
</dbReference>
<comment type="caution">
    <text evidence="1">The sequence shown here is derived from an EMBL/GenBank/DDBJ whole genome shotgun (WGS) entry which is preliminary data.</text>
</comment>
<organism evidence="1">
    <name type="scientific">marine sediment metagenome</name>
    <dbReference type="NCBI Taxonomy" id="412755"/>
    <lineage>
        <taxon>unclassified sequences</taxon>
        <taxon>metagenomes</taxon>
        <taxon>ecological metagenomes</taxon>
    </lineage>
</organism>